<dbReference type="AlphaFoldDB" id="E4XEL8"/>
<accession>E4XEL8</accession>
<organism evidence="1">
    <name type="scientific">Oikopleura dioica</name>
    <name type="common">Tunicate</name>
    <dbReference type="NCBI Taxonomy" id="34765"/>
    <lineage>
        <taxon>Eukaryota</taxon>
        <taxon>Metazoa</taxon>
        <taxon>Chordata</taxon>
        <taxon>Tunicata</taxon>
        <taxon>Appendicularia</taxon>
        <taxon>Copelata</taxon>
        <taxon>Oikopleuridae</taxon>
        <taxon>Oikopleura</taxon>
    </lineage>
</organism>
<dbReference type="Proteomes" id="UP000001307">
    <property type="component" value="Unassembled WGS sequence"/>
</dbReference>
<sequence length="103" mass="11730">MSMGGVDFNLKFWKGHDWKIAEAGWEMEFNGAHGFGGDFGYSLWIGNKGGGPNFTAVVQEIKWTGEATQREEIASVKVGERQLLKYQKRTGFWFVRMNISFCK</sequence>
<name>E4XEL8_OIKDI</name>
<dbReference type="EMBL" id="FN653042">
    <property type="protein sequence ID" value="CBY19513.1"/>
    <property type="molecule type" value="Genomic_DNA"/>
</dbReference>
<dbReference type="InParanoid" id="E4XEL8"/>
<reference evidence="1" key="1">
    <citation type="journal article" date="2010" name="Science">
        <title>Plasticity of animal genome architecture unmasked by rapid evolution of a pelagic tunicate.</title>
        <authorList>
            <person name="Denoeud F."/>
            <person name="Henriet S."/>
            <person name="Mungpakdee S."/>
            <person name="Aury J.M."/>
            <person name="Da Silva C."/>
            <person name="Brinkmann H."/>
            <person name="Mikhaleva J."/>
            <person name="Olsen L.C."/>
            <person name="Jubin C."/>
            <person name="Canestro C."/>
            <person name="Bouquet J.M."/>
            <person name="Danks G."/>
            <person name="Poulain J."/>
            <person name="Campsteijn C."/>
            <person name="Adamski M."/>
            <person name="Cross I."/>
            <person name="Yadetie F."/>
            <person name="Muffato M."/>
            <person name="Louis A."/>
            <person name="Butcher S."/>
            <person name="Tsagkogeorga G."/>
            <person name="Konrad A."/>
            <person name="Singh S."/>
            <person name="Jensen M.F."/>
            <person name="Cong E.H."/>
            <person name="Eikeseth-Otteraa H."/>
            <person name="Noel B."/>
            <person name="Anthouard V."/>
            <person name="Porcel B.M."/>
            <person name="Kachouri-Lafond R."/>
            <person name="Nishino A."/>
            <person name="Ugolini M."/>
            <person name="Chourrout P."/>
            <person name="Nishida H."/>
            <person name="Aasland R."/>
            <person name="Huzurbazar S."/>
            <person name="Westhof E."/>
            <person name="Delsuc F."/>
            <person name="Lehrach H."/>
            <person name="Reinhardt R."/>
            <person name="Weissenbach J."/>
            <person name="Roy S.W."/>
            <person name="Artiguenave F."/>
            <person name="Postlethwait J.H."/>
            <person name="Manak J.R."/>
            <person name="Thompson E.M."/>
            <person name="Jaillon O."/>
            <person name="Du Pasquier L."/>
            <person name="Boudinot P."/>
            <person name="Liberles D.A."/>
            <person name="Volff J.N."/>
            <person name="Philippe H."/>
            <person name="Lenhard B."/>
            <person name="Roest Crollius H."/>
            <person name="Wincker P."/>
            <person name="Chourrout D."/>
        </authorList>
    </citation>
    <scope>NUCLEOTIDE SEQUENCE [LARGE SCALE GENOMIC DNA]</scope>
</reference>
<evidence type="ECO:0000313" key="2">
    <source>
        <dbReference type="Proteomes" id="UP000001307"/>
    </source>
</evidence>
<evidence type="ECO:0000313" key="1">
    <source>
        <dbReference type="EMBL" id="CBY19513.1"/>
    </source>
</evidence>
<proteinExistence type="predicted"/>
<protein>
    <submittedName>
        <fullName evidence="1">Uncharacterized protein</fullName>
    </submittedName>
</protein>
<keyword evidence="2" id="KW-1185">Reference proteome</keyword>
<gene>
    <name evidence="1" type="ORF">GSOID_T00008658001</name>
</gene>